<evidence type="ECO:0000313" key="2">
    <source>
        <dbReference type="EMBL" id="RNI29947.1"/>
    </source>
</evidence>
<reference evidence="2 3" key="1">
    <citation type="submission" date="2018-11" db="EMBL/GenBank/DDBJ databases">
        <title>Rufibacter latericius sp. nov., isolated from water in Baiyang Lake.</title>
        <authorList>
            <person name="Yang Y."/>
        </authorList>
    </citation>
    <scope>NUCLEOTIDE SEQUENCE [LARGE SCALE GENOMIC DNA]</scope>
    <source>
        <strain evidence="2 3">MCC P1</strain>
    </source>
</reference>
<dbReference type="EMBL" id="RJJE01000009">
    <property type="protein sequence ID" value="RNI29947.1"/>
    <property type="molecule type" value="Genomic_DNA"/>
</dbReference>
<feature type="signal peptide" evidence="1">
    <location>
        <begin position="1"/>
        <end position="25"/>
    </location>
</feature>
<sequence length="134" mass="15338">MSGKKLKYALIAVCAVLMFWFMKDAFTQPGVQDLQGDFEEVALYRNENNTGPIQRIYAVTVADTLWEQMQQYGDYMPHTKYGTTTVYFFPKGQPAPESVTPGEKNFDAQFQPQCLAVYQKDAMGQVSLVKWPFR</sequence>
<dbReference type="AlphaFoldDB" id="A0A3M9MXT7"/>
<gene>
    <name evidence="2" type="ORF">EFA69_10495</name>
</gene>
<dbReference type="RefSeq" id="WP_123133028.1">
    <property type="nucleotide sequence ID" value="NZ_RJJE01000009.1"/>
</dbReference>
<keyword evidence="3" id="KW-1185">Reference proteome</keyword>
<proteinExistence type="predicted"/>
<evidence type="ECO:0000313" key="3">
    <source>
        <dbReference type="Proteomes" id="UP000271010"/>
    </source>
</evidence>
<comment type="caution">
    <text evidence="2">The sequence shown here is derived from an EMBL/GenBank/DDBJ whole genome shotgun (WGS) entry which is preliminary data.</text>
</comment>
<name>A0A3M9MXT7_9BACT</name>
<feature type="chain" id="PRO_5017934070" evidence="1">
    <location>
        <begin position="26"/>
        <end position="134"/>
    </location>
</feature>
<dbReference type="OrthoDB" id="709006at2"/>
<organism evidence="2 3">
    <name type="scientific">Rufibacter immobilis</name>
    <dbReference type="NCBI Taxonomy" id="1348778"/>
    <lineage>
        <taxon>Bacteria</taxon>
        <taxon>Pseudomonadati</taxon>
        <taxon>Bacteroidota</taxon>
        <taxon>Cytophagia</taxon>
        <taxon>Cytophagales</taxon>
        <taxon>Hymenobacteraceae</taxon>
        <taxon>Rufibacter</taxon>
    </lineage>
</organism>
<protein>
    <submittedName>
        <fullName evidence="2">Uncharacterized protein</fullName>
    </submittedName>
</protein>
<dbReference type="Proteomes" id="UP000271010">
    <property type="component" value="Unassembled WGS sequence"/>
</dbReference>
<accession>A0A3M9MXT7</accession>
<keyword evidence="1" id="KW-0732">Signal</keyword>
<evidence type="ECO:0000256" key="1">
    <source>
        <dbReference type="SAM" id="SignalP"/>
    </source>
</evidence>